<keyword evidence="2" id="KW-1185">Reference proteome</keyword>
<protein>
    <submittedName>
        <fullName evidence="1">Uncharacterized protein</fullName>
    </submittedName>
</protein>
<dbReference type="Proteomes" id="UP000297245">
    <property type="component" value="Unassembled WGS sequence"/>
</dbReference>
<dbReference type="EMBL" id="ML179554">
    <property type="protein sequence ID" value="THU85320.1"/>
    <property type="molecule type" value="Genomic_DNA"/>
</dbReference>
<evidence type="ECO:0000313" key="1">
    <source>
        <dbReference type="EMBL" id="THU85320.1"/>
    </source>
</evidence>
<reference evidence="1 2" key="1">
    <citation type="journal article" date="2019" name="Nat. Ecol. Evol.">
        <title>Megaphylogeny resolves global patterns of mushroom evolution.</title>
        <authorList>
            <person name="Varga T."/>
            <person name="Krizsan K."/>
            <person name="Foldi C."/>
            <person name="Dima B."/>
            <person name="Sanchez-Garcia M."/>
            <person name="Sanchez-Ramirez S."/>
            <person name="Szollosi G.J."/>
            <person name="Szarkandi J.G."/>
            <person name="Papp V."/>
            <person name="Albert L."/>
            <person name="Andreopoulos W."/>
            <person name="Angelini C."/>
            <person name="Antonin V."/>
            <person name="Barry K.W."/>
            <person name="Bougher N.L."/>
            <person name="Buchanan P."/>
            <person name="Buyck B."/>
            <person name="Bense V."/>
            <person name="Catcheside P."/>
            <person name="Chovatia M."/>
            <person name="Cooper J."/>
            <person name="Damon W."/>
            <person name="Desjardin D."/>
            <person name="Finy P."/>
            <person name="Geml J."/>
            <person name="Haridas S."/>
            <person name="Hughes K."/>
            <person name="Justo A."/>
            <person name="Karasinski D."/>
            <person name="Kautmanova I."/>
            <person name="Kiss B."/>
            <person name="Kocsube S."/>
            <person name="Kotiranta H."/>
            <person name="LaButti K.M."/>
            <person name="Lechner B.E."/>
            <person name="Liimatainen K."/>
            <person name="Lipzen A."/>
            <person name="Lukacs Z."/>
            <person name="Mihaltcheva S."/>
            <person name="Morgado L.N."/>
            <person name="Niskanen T."/>
            <person name="Noordeloos M.E."/>
            <person name="Ohm R.A."/>
            <person name="Ortiz-Santana B."/>
            <person name="Ovrebo C."/>
            <person name="Racz N."/>
            <person name="Riley R."/>
            <person name="Savchenko A."/>
            <person name="Shiryaev A."/>
            <person name="Soop K."/>
            <person name="Spirin V."/>
            <person name="Szebenyi C."/>
            <person name="Tomsovsky M."/>
            <person name="Tulloss R.E."/>
            <person name="Uehling J."/>
            <person name="Grigoriev I.V."/>
            <person name="Vagvolgyi C."/>
            <person name="Papp T."/>
            <person name="Martin F.M."/>
            <person name="Miettinen O."/>
            <person name="Hibbett D.S."/>
            <person name="Nagy L.G."/>
        </authorList>
    </citation>
    <scope>NUCLEOTIDE SEQUENCE [LARGE SCALE GENOMIC DNA]</scope>
    <source>
        <strain evidence="1 2">CBS 962.96</strain>
    </source>
</reference>
<accession>A0A4S8L9P6</accession>
<gene>
    <name evidence="1" type="ORF">K435DRAFT_783379</name>
</gene>
<sequence>MAAIGGTTPAAAGVVGIGVARTRSVRTTANAGGDVNVNTNNLNILNNALPLPPMLTVPTPSNIVTSPLDSPKAASSVSISQAYDGIFMLTTASSINTVMGT</sequence>
<proteinExistence type="predicted"/>
<name>A0A4S8L9P6_DENBC</name>
<evidence type="ECO:0000313" key="2">
    <source>
        <dbReference type="Proteomes" id="UP000297245"/>
    </source>
</evidence>
<organism evidence="1 2">
    <name type="scientific">Dendrothele bispora (strain CBS 962.96)</name>
    <dbReference type="NCBI Taxonomy" id="1314807"/>
    <lineage>
        <taxon>Eukaryota</taxon>
        <taxon>Fungi</taxon>
        <taxon>Dikarya</taxon>
        <taxon>Basidiomycota</taxon>
        <taxon>Agaricomycotina</taxon>
        <taxon>Agaricomycetes</taxon>
        <taxon>Agaricomycetidae</taxon>
        <taxon>Agaricales</taxon>
        <taxon>Agaricales incertae sedis</taxon>
        <taxon>Dendrothele</taxon>
    </lineage>
</organism>
<dbReference type="AlphaFoldDB" id="A0A4S8L9P6"/>